<proteinExistence type="predicted"/>
<comment type="caution">
    <text evidence="3">The sequence shown here is derived from an EMBL/GenBank/DDBJ whole genome shotgun (WGS) entry which is preliminary data.</text>
</comment>
<accession>A0A3E0G4B9</accession>
<keyword evidence="4" id="KW-1185">Reference proteome</keyword>
<keyword evidence="2" id="KW-0472">Membrane</keyword>
<gene>
    <name evidence="3" type="ORF">BCF44_1495</name>
</gene>
<dbReference type="Proteomes" id="UP000256269">
    <property type="component" value="Unassembled WGS sequence"/>
</dbReference>
<dbReference type="SUPFAM" id="SSF89372">
    <property type="entry name" value="Fucose-specific lectin"/>
    <property type="match status" value="2"/>
</dbReference>
<name>A0A3E0G4B9_9PSEU</name>
<evidence type="ECO:0000313" key="3">
    <source>
        <dbReference type="EMBL" id="REH17418.1"/>
    </source>
</evidence>
<dbReference type="AlphaFoldDB" id="A0A3E0G4B9"/>
<protein>
    <submittedName>
        <fullName evidence="3">Uncharacterized protein</fullName>
    </submittedName>
</protein>
<sequence length="587" mass="60165">MAPHVSSRPPDVPPAGALTKGTVMHSHRRRRTSRTILALVAGTMVAFVGPAGPAVAATPHLATSRHVSATTTPVSYRVFATDEGDVGKTTSNMHVIQPNDHFVALPSMAVVSPENSSQYSVRVCGPVRCETAPVWDFGPWNFHDDYWDTSRAEFTDLPQGIPEAQAAYLNGYNGGLDDDGGAPSNPAGIDLADGTFANIGLTDNGWVTVTYLWTSSPTTPPPPPPADRPSATVVDPITHLPDYFVLSNNGGIYQDEQTATGWTGFSPVPGGTGNTGFVSAPAAVAYNGVVEVFAVSGNGSVYQNTRNGSNWTGWDKASLYTGTGNSGFVGTPAAVVDPTTGRPILFVRSGNGSLYQDTLTGTGWSGFAAVGGGSGDSGFGSDPAVVAYGTQKVTVLAVSNNGSVYQNTKTDSSWSGWDKASLYTGSGNSGFVGTPAAVVDPVTGLPIFFVRSGNESLYQDSLTGTGWTGFAAVAGGTGNSGFTTDPGAVAYGNSVDVYAVSSNSSVYHNLKTGSSWSGWNKDSLGAGTGDNGFIGVPAAVADPGTGLPELFVLSTNGSVYVDQNNGAGWNGFGSNALGAGNTGFVAQ</sequence>
<keyword evidence="2" id="KW-0812">Transmembrane</keyword>
<evidence type="ECO:0000313" key="4">
    <source>
        <dbReference type="Proteomes" id="UP000256269"/>
    </source>
</evidence>
<feature type="region of interest" description="Disordered" evidence="1">
    <location>
        <begin position="1"/>
        <end position="30"/>
    </location>
</feature>
<feature type="transmembrane region" description="Helical" evidence="2">
    <location>
        <begin position="36"/>
        <end position="56"/>
    </location>
</feature>
<organism evidence="3 4">
    <name type="scientific">Kutzneria buriramensis</name>
    <dbReference type="NCBI Taxonomy" id="1045776"/>
    <lineage>
        <taxon>Bacteria</taxon>
        <taxon>Bacillati</taxon>
        <taxon>Actinomycetota</taxon>
        <taxon>Actinomycetes</taxon>
        <taxon>Pseudonocardiales</taxon>
        <taxon>Pseudonocardiaceae</taxon>
        <taxon>Kutzneria</taxon>
    </lineage>
</organism>
<keyword evidence="2" id="KW-1133">Transmembrane helix</keyword>
<evidence type="ECO:0000256" key="2">
    <source>
        <dbReference type="SAM" id="Phobius"/>
    </source>
</evidence>
<dbReference type="EMBL" id="QUNO01000049">
    <property type="protein sequence ID" value="REH17418.1"/>
    <property type="molecule type" value="Genomic_DNA"/>
</dbReference>
<dbReference type="Gene3D" id="2.120.10.70">
    <property type="entry name" value="Fucose-specific lectin"/>
    <property type="match status" value="2"/>
</dbReference>
<evidence type="ECO:0000256" key="1">
    <source>
        <dbReference type="SAM" id="MobiDB-lite"/>
    </source>
</evidence>
<reference evidence="3 4" key="1">
    <citation type="submission" date="2018-08" db="EMBL/GenBank/DDBJ databases">
        <title>Genomic Encyclopedia of Archaeal and Bacterial Type Strains, Phase II (KMG-II): from individual species to whole genera.</title>
        <authorList>
            <person name="Goeker M."/>
        </authorList>
    </citation>
    <scope>NUCLEOTIDE SEQUENCE [LARGE SCALE GENOMIC DNA]</scope>
    <source>
        <strain evidence="3 4">DSM 45791</strain>
    </source>
</reference>